<accession>A0A0D0SP52</accession>
<reference evidence="3 4" key="1">
    <citation type="submission" date="2018-06" db="EMBL/GenBank/DDBJ databases">
        <authorList>
            <consortium name="Pathogen Informatics"/>
            <person name="Doyle S."/>
        </authorList>
    </citation>
    <scope>NUCLEOTIDE SEQUENCE [LARGE SCALE GENOMIC DNA]</scope>
    <source>
        <strain evidence="3 4">NCTC12195</strain>
    </source>
</reference>
<evidence type="ECO:0000313" key="3">
    <source>
        <dbReference type="EMBL" id="SUQ38567.1"/>
    </source>
</evidence>
<keyword evidence="1" id="KW-0472">Membrane</keyword>
<evidence type="ECO:0000313" key="4">
    <source>
        <dbReference type="Proteomes" id="UP000255277"/>
    </source>
</evidence>
<reference evidence="2 5" key="2">
    <citation type="submission" date="2019-07" db="EMBL/GenBank/DDBJ databases">
        <title>Whole genome shotgun sequence of Staphylococcus gallinarum NBRC 109767.</title>
        <authorList>
            <person name="Hosoyama A."/>
            <person name="Uohara A."/>
            <person name="Ohji S."/>
            <person name="Ichikawa N."/>
        </authorList>
    </citation>
    <scope>NUCLEOTIDE SEQUENCE [LARGE SCALE GENOMIC DNA]</scope>
    <source>
        <strain evidence="2 5">NBRC 109767</strain>
    </source>
</reference>
<evidence type="ECO:0000313" key="5">
    <source>
        <dbReference type="Proteomes" id="UP000321057"/>
    </source>
</evidence>
<dbReference type="EMBL" id="BKAX01000007">
    <property type="protein sequence ID" value="GEQ06636.1"/>
    <property type="molecule type" value="Genomic_DNA"/>
</dbReference>
<dbReference type="RefSeq" id="WP_042738281.1">
    <property type="nucleotide sequence ID" value="NZ_BKAX01000007.1"/>
</dbReference>
<protein>
    <submittedName>
        <fullName evidence="3">Membrane protein</fullName>
    </submittedName>
</protein>
<feature type="transmembrane region" description="Helical" evidence="1">
    <location>
        <begin position="33"/>
        <end position="56"/>
    </location>
</feature>
<keyword evidence="5" id="KW-1185">Reference proteome</keyword>
<keyword evidence="1" id="KW-1133">Transmembrane helix</keyword>
<gene>
    <name evidence="3" type="ORF">NCTC12195_04943</name>
    <name evidence="2" type="ORF">SGA02_24640</name>
</gene>
<feature type="transmembrane region" description="Helical" evidence="1">
    <location>
        <begin position="6"/>
        <end position="21"/>
    </location>
</feature>
<keyword evidence="1" id="KW-0812">Transmembrane</keyword>
<evidence type="ECO:0000313" key="2">
    <source>
        <dbReference type="EMBL" id="GEQ06636.1"/>
    </source>
</evidence>
<dbReference type="EMBL" id="UHDK01000003">
    <property type="protein sequence ID" value="SUQ38567.1"/>
    <property type="molecule type" value="Genomic_DNA"/>
</dbReference>
<evidence type="ECO:0000256" key="1">
    <source>
        <dbReference type="SAM" id="Phobius"/>
    </source>
</evidence>
<feature type="transmembrane region" description="Helical" evidence="1">
    <location>
        <begin position="68"/>
        <end position="87"/>
    </location>
</feature>
<organism evidence="3 4">
    <name type="scientific">Staphylococcus gallinarum</name>
    <dbReference type="NCBI Taxonomy" id="1293"/>
    <lineage>
        <taxon>Bacteria</taxon>
        <taxon>Bacillati</taxon>
        <taxon>Bacillota</taxon>
        <taxon>Bacilli</taxon>
        <taxon>Bacillales</taxon>
        <taxon>Staphylococcaceae</taxon>
        <taxon>Staphylococcus</taxon>
    </lineage>
</organism>
<sequence length="174" mass="20156">MAIINIIVIIILFLLTGFLSGKNKDKLLFIKAFISAIFMIITSFVSIVISCIITYYLLAHLMHDGNSIFILGVVTLLLAGIINYHFIKLIIRLSYYNEMLIMILEYYIQWTTIFFTLYQFFTSSSETLEKLKHLQISTNTLDISFMNIIILPILLVSWISIAMTKIFIKDHKEN</sequence>
<name>A0A0D0SP52_STAGA</name>
<feature type="transmembrane region" description="Helical" evidence="1">
    <location>
        <begin position="141"/>
        <end position="168"/>
    </location>
</feature>
<dbReference type="AlphaFoldDB" id="A0A0D0SP52"/>
<dbReference type="OrthoDB" id="4404008at2"/>
<dbReference type="Proteomes" id="UP000255277">
    <property type="component" value="Unassembled WGS sequence"/>
</dbReference>
<dbReference type="Proteomes" id="UP000321057">
    <property type="component" value="Unassembled WGS sequence"/>
</dbReference>
<feature type="transmembrane region" description="Helical" evidence="1">
    <location>
        <begin position="99"/>
        <end position="121"/>
    </location>
</feature>
<proteinExistence type="predicted"/>